<evidence type="ECO:0000313" key="3">
    <source>
        <dbReference type="Proteomes" id="UP001549076"/>
    </source>
</evidence>
<dbReference type="Pfam" id="PF19279">
    <property type="entry name" value="YegS_C"/>
    <property type="match status" value="1"/>
</dbReference>
<keyword evidence="2" id="KW-0808">Transferase</keyword>
<keyword evidence="3" id="KW-1185">Reference proteome</keyword>
<dbReference type="RefSeq" id="WP_354197237.1">
    <property type="nucleotide sequence ID" value="NZ_JBEPML010000013.1"/>
</dbReference>
<dbReference type="PANTHER" id="PTHR30492">
    <property type="entry name" value="METHYLGLYOXAL SYNTHASE"/>
    <property type="match status" value="1"/>
</dbReference>
<sequence>MRFAAVLNKDGGTLRTTDLDGFCERMTGTLKAAGHSIAIDIASGSDMPGALDKAVRKRNVDVVLAGGGDGTISAAAARLMGKKKALAVLPAGTMNLFARGLGIPQTLDGAVAAFATGRIRPVDMATANGKPFVHQFSIGMHARMIHLRDKMDFGSRLGKIGASFKAAWTTLVDPPAMDVTLLIGEAELEAHASAIGITNNLFGEGHLPYADDPAGGTLGVYVTVARERGEVLKFAFNVARGKWRDNEHVEIHQTDHVVLKIRHSRKKPYAAMDGELVDLDKETELKIHPKALNVLVPAEA</sequence>
<dbReference type="InterPro" id="IPR004363">
    <property type="entry name" value="Methylgl_synth"/>
</dbReference>
<reference evidence="2 3" key="1">
    <citation type="submission" date="2024-06" db="EMBL/GenBank/DDBJ databases">
        <title>Genomic Encyclopedia of Type Strains, Phase IV (KMG-IV): sequencing the most valuable type-strain genomes for metagenomic binning, comparative biology and taxonomic classification.</title>
        <authorList>
            <person name="Goeker M."/>
        </authorList>
    </citation>
    <scope>NUCLEOTIDE SEQUENCE [LARGE SCALE GENOMIC DNA]</scope>
    <source>
        <strain evidence="2 3">DSM 27865</strain>
    </source>
</reference>
<dbReference type="PROSITE" id="PS50146">
    <property type="entry name" value="DAGK"/>
    <property type="match status" value="1"/>
</dbReference>
<dbReference type="InterPro" id="IPR001206">
    <property type="entry name" value="Diacylglycerol_kinase_cat_dom"/>
</dbReference>
<dbReference type="InterPro" id="IPR016064">
    <property type="entry name" value="NAD/diacylglycerol_kinase_sf"/>
</dbReference>
<gene>
    <name evidence="2" type="ORF">ABID37_003596</name>
</gene>
<comment type="caution">
    <text evidence="2">The sequence shown here is derived from an EMBL/GenBank/DDBJ whole genome shotgun (WGS) entry which is preliminary data.</text>
</comment>
<dbReference type="InterPro" id="IPR045540">
    <property type="entry name" value="YegS/DAGK_C"/>
</dbReference>
<evidence type="ECO:0000313" key="2">
    <source>
        <dbReference type="EMBL" id="MET3793372.1"/>
    </source>
</evidence>
<dbReference type="InterPro" id="IPR017438">
    <property type="entry name" value="ATP-NAD_kinase_N"/>
</dbReference>
<dbReference type="Gene3D" id="3.40.50.10330">
    <property type="entry name" value="Probable inorganic polyphosphate/atp-NAD kinase, domain 1"/>
    <property type="match status" value="1"/>
</dbReference>
<dbReference type="Pfam" id="PF00781">
    <property type="entry name" value="DAGK_cat"/>
    <property type="match status" value="1"/>
</dbReference>
<dbReference type="EMBL" id="JBEPML010000013">
    <property type="protein sequence ID" value="MET3793372.1"/>
    <property type="molecule type" value="Genomic_DNA"/>
</dbReference>
<dbReference type="SUPFAM" id="SSF111331">
    <property type="entry name" value="NAD kinase/diacylglycerol kinase-like"/>
    <property type="match status" value="1"/>
</dbReference>
<dbReference type="GO" id="GO:0016301">
    <property type="term" value="F:kinase activity"/>
    <property type="evidence" value="ECO:0007669"/>
    <property type="project" value="UniProtKB-KW"/>
</dbReference>
<accession>A0ABV2N4P7</accession>
<evidence type="ECO:0000259" key="1">
    <source>
        <dbReference type="PROSITE" id="PS50146"/>
    </source>
</evidence>
<dbReference type="Gene3D" id="2.60.200.40">
    <property type="match status" value="1"/>
</dbReference>
<feature type="domain" description="DAGKc" evidence="1">
    <location>
        <begin position="1"/>
        <end position="131"/>
    </location>
</feature>
<name>A0ABV2N4P7_9HYPH</name>
<organism evidence="2 3">
    <name type="scientific">Aquamicrobium terrae</name>
    <dbReference type="NCBI Taxonomy" id="1324945"/>
    <lineage>
        <taxon>Bacteria</taxon>
        <taxon>Pseudomonadati</taxon>
        <taxon>Pseudomonadota</taxon>
        <taxon>Alphaproteobacteria</taxon>
        <taxon>Hyphomicrobiales</taxon>
        <taxon>Phyllobacteriaceae</taxon>
        <taxon>Aquamicrobium</taxon>
    </lineage>
</organism>
<keyword evidence="2" id="KW-0418">Kinase</keyword>
<dbReference type="Proteomes" id="UP001549076">
    <property type="component" value="Unassembled WGS sequence"/>
</dbReference>
<protein>
    <submittedName>
        <fullName evidence="2">Diacylglycerol kinase family enzyme</fullName>
    </submittedName>
</protein>
<proteinExistence type="predicted"/>
<dbReference type="PANTHER" id="PTHR30492:SF0">
    <property type="entry name" value="METHYLGLYOXAL SYNTHASE"/>
    <property type="match status" value="1"/>
</dbReference>